<organism evidence="1 2">
    <name type="scientific">Linum trigynum</name>
    <dbReference type="NCBI Taxonomy" id="586398"/>
    <lineage>
        <taxon>Eukaryota</taxon>
        <taxon>Viridiplantae</taxon>
        <taxon>Streptophyta</taxon>
        <taxon>Embryophyta</taxon>
        <taxon>Tracheophyta</taxon>
        <taxon>Spermatophyta</taxon>
        <taxon>Magnoliopsida</taxon>
        <taxon>eudicotyledons</taxon>
        <taxon>Gunneridae</taxon>
        <taxon>Pentapetalae</taxon>
        <taxon>rosids</taxon>
        <taxon>fabids</taxon>
        <taxon>Malpighiales</taxon>
        <taxon>Linaceae</taxon>
        <taxon>Linum</taxon>
    </lineage>
</organism>
<name>A0AAV2D0Y2_9ROSI</name>
<accession>A0AAV2D0Y2</accession>
<dbReference type="AlphaFoldDB" id="A0AAV2D0Y2"/>
<keyword evidence="2" id="KW-1185">Reference proteome</keyword>
<evidence type="ECO:0000313" key="1">
    <source>
        <dbReference type="EMBL" id="CAL1361745.1"/>
    </source>
</evidence>
<reference evidence="1 2" key="1">
    <citation type="submission" date="2024-04" db="EMBL/GenBank/DDBJ databases">
        <authorList>
            <person name="Fracassetti M."/>
        </authorList>
    </citation>
    <scope>NUCLEOTIDE SEQUENCE [LARGE SCALE GENOMIC DNA]</scope>
</reference>
<dbReference type="Proteomes" id="UP001497516">
    <property type="component" value="Chromosome 10"/>
</dbReference>
<dbReference type="EMBL" id="OZ034814">
    <property type="protein sequence ID" value="CAL1361745.1"/>
    <property type="molecule type" value="Genomic_DNA"/>
</dbReference>
<sequence length="81" mass="9236">MRRSEVAVMNHEFVDKSYKRLILHYPSTPSSPFLYEIKDGVQRFLMLLSYKFQTSRVYIASVPGICVNLKGGKAQALVTIP</sequence>
<protein>
    <submittedName>
        <fullName evidence="1">Uncharacterized protein</fullName>
    </submittedName>
</protein>
<proteinExistence type="predicted"/>
<gene>
    <name evidence="1" type="ORF">LTRI10_LOCUS9107</name>
</gene>
<evidence type="ECO:0000313" key="2">
    <source>
        <dbReference type="Proteomes" id="UP001497516"/>
    </source>
</evidence>